<dbReference type="InterPro" id="IPR023205">
    <property type="entry name" value="DsbA/DsbL"/>
</dbReference>
<dbReference type="PIRSF" id="PIRSF001488">
    <property type="entry name" value="Tdi_protein"/>
    <property type="match status" value="1"/>
</dbReference>
<sequence length="207" mass="23015">MKKFWLAMMGFAMTFSVFASPVAGKQYTELKTPVANQPEVVEFFSFYCPHCYQFEENFKVPEAINKNLPEGTKHERYHVDFLGGPMGPELTKAWSVAMAMGVEDKVTPILFKGIQETGTIKNANDVREAFIQAGITGDDYDAAANSIFVKSLIAKQQKAAADYKLRGVPAVFVKGKYQINNGGLEVKDVAQYGKAFSDTVNYLLKQK</sequence>
<dbReference type="RefSeq" id="WP_067406023.1">
    <property type="nucleotide sequence ID" value="NZ_LZEY01000059.1"/>
</dbReference>
<evidence type="ECO:0000256" key="6">
    <source>
        <dbReference type="ARBA" id="ARBA00023284"/>
    </source>
</evidence>
<dbReference type="PANTHER" id="PTHR35891:SF2">
    <property type="entry name" value="THIOL:DISULFIDE INTERCHANGE PROTEIN DSBA"/>
    <property type="match status" value="1"/>
</dbReference>
<dbReference type="InterPro" id="IPR001853">
    <property type="entry name" value="DSBA-like_thioredoxin_dom"/>
</dbReference>
<dbReference type="InterPro" id="IPR050824">
    <property type="entry name" value="Thiol_disulfide_DsbA"/>
</dbReference>
<dbReference type="PROSITE" id="PS51352">
    <property type="entry name" value="THIOREDOXIN_2"/>
    <property type="match status" value="1"/>
</dbReference>
<dbReference type="Pfam" id="PF01323">
    <property type="entry name" value="DSBA"/>
    <property type="match status" value="1"/>
</dbReference>
<evidence type="ECO:0000256" key="3">
    <source>
        <dbReference type="ARBA" id="ARBA00022729"/>
    </source>
</evidence>
<dbReference type="GO" id="GO:0016853">
    <property type="term" value="F:isomerase activity"/>
    <property type="evidence" value="ECO:0007669"/>
    <property type="project" value="UniProtKB-KW"/>
</dbReference>
<evidence type="ECO:0000256" key="8">
    <source>
        <dbReference type="PIRSR" id="PIRSR001488-1"/>
    </source>
</evidence>
<reference evidence="12" key="1">
    <citation type="submission" date="2016-06" db="EMBL/GenBank/DDBJ databases">
        <authorList>
            <person name="Butler K."/>
        </authorList>
    </citation>
    <scope>NUCLEOTIDE SEQUENCE [LARGE SCALE GENOMIC DNA]</scope>
    <source>
        <strain evidence="12">GCSL-Mp20</strain>
    </source>
</reference>
<dbReference type="OrthoDB" id="9784896at2"/>
<dbReference type="GO" id="GO:0042597">
    <property type="term" value="C:periplasmic space"/>
    <property type="evidence" value="ECO:0007669"/>
    <property type="project" value="UniProtKB-SubCell"/>
</dbReference>
<dbReference type="PROSITE" id="PS00194">
    <property type="entry name" value="THIOREDOXIN_1"/>
    <property type="match status" value="1"/>
</dbReference>
<comment type="subcellular location">
    <subcellularLocation>
        <location evidence="1 7">Periplasm</location>
    </subcellularLocation>
</comment>
<evidence type="ECO:0000256" key="5">
    <source>
        <dbReference type="ARBA" id="ARBA00023157"/>
    </source>
</evidence>
<comment type="caution">
    <text evidence="11">The sequence shown here is derived from an EMBL/GenBank/DDBJ whole genome shotgun (WGS) entry which is preliminary data.</text>
</comment>
<evidence type="ECO:0000256" key="7">
    <source>
        <dbReference type="PIRNR" id="PIRNR001488"/>
    </source>
</evidence>
<keyword evidence="11" id="KW-0413">Isomerase</keyword>
<keyword evidence="12" id="KW-1185">Reference proteome</keyword>
<evidence type="ECO:0000256" key="1">
    <source>
        <dbReference type="ARBA" id="ARBA00004418"/>
    </source>
</evidence>
<dbReference type="InterPro" id="IPR036249">
    <property type="entry name" value="Thioredoxin-like_sf"/>
</dbReference>
<feature type="chain" id="PRO_5008609247" description="Thiol:disulfide interchange protein" evidence="9">
    <location>
        <begin position="20"/>
        <end position="207"/>
    </location>
</feature>
<dbReference type="InterPro" id="IPR013766">
    <property type="entry name" value="Thioredoxin_domain"/>
</dbReference>
<accession>A0A1B8H2E5</accession>
<keyword evidence="5 7" id="KW-1015">Disulfide bond</keyword>
<feature type="disulfide bond" description="Redox-active" evidence="8">
    <location>
        <begin position="48"/>
        <end position="51"/>
    </location>
</feature>
<dbReference type="AlphaFoldDB" id="A0A1B8H2E5"/>
<feature type="domain" description="Thioredoxin" evidence="10">
    <location>
        <begin position="6"/>
        <end position="149"/>
    </location>
</feature>
<gene>
    <name evidence="11" type="ORF">AYY18_10445</name>
</gene>
<evidence type="ECO:0000256" key="9">
    <source>
        <dbReference type="SAM" id="SignalP"/>
    </source>
</evidence>
<dbReference type="GO" id="GO:0015036">
    <property type="term" value="F:disulfide oxidoreductase activity"/>
    <property type="evidence" value="ECO:0007669"/>
    <property type="project" value="UniProtKB-ARBA"/>
</dbReference>
<proteinExistence type="inferred from homology"/>
<comment type="similarity">
    <text evidence="2">Belongs to the thioredoxin family. DsbA subfamily.</text>
</comment>
<dbReference type="CDD" id="cd03019">
    <property type="entry name" value="DsbA_DsbA"/>
    <property type="match status" value="1"/>
</dbReference>
<dbReference type="Gene3D" id="3.40.30.10">
    <property type="entry name" value="Glutaredoxin"/>
    <property type="match status" value="1"/>
</dbReference>
<dbReference type="SUPFAM" id="SSF52833">
    <property type="entry name" value="Thioredoxin-like"/>
    <property type="match status" value="1"/>
</dbReference>
<keyword evidence="4 7" id="KW-0574">Periplasm</keyword>
<dbReference type="Proteomes" id="UP000092377">
    <property type="component" value="Unassembled WGS sequence"/>
</dbReference>
<evidence type="ECO:0000259" key="10">
    <source>
        <dbReference type="PROSITE" id="PS51352"/>
    </source>
</evidence>
<dbReference type="InterPro" id="IPR017937">
    <property type="entry name" value="Thioredoxin_CS"/>
</dbReference>
<keyword evidence="6" id="KW-0676">Redox-active center</keyword>
<protein>
    <recommendedName>
        <fullName evidence="7">Thiol:disulfide interchange protein</fullName>
    </recommendedName>
</protein>
<feature type="signal peptide" evidence="9">
    <location>
        <begin position="1"/>
        <end position="19"/>
    </location>
</feature>
<keyword evidence="3 9" id="KW-0732">Signal</keyword>
<name>A0A1B8H2E5_9GAMM</name>
<evidence type="ECO:0000313" key="11">
    <source>
        <dbReference type="EMBL" id="OBU03236.1"/>
    </source>
</evidence>
<organism evidence="11 12">
    <name type="scientific">Morganella psychrotolerans</name>
    <dbReference type="NCBI Taxonomy" id="368603"/>
    <lineage>
        <taxon>Bacteria</taxon>
        <taxon>Pseudomonadati</taxon>
        <taxon>Pseudomonadota</taxon>
        <taxon>Gammaproteobacteria</taxon>
        <taxon>Enterobacterales</taxon>
        <taxon>Morganellaceae</taxon>
        <taxon>Morganella</taxon>
    </lineage>
</organism>
<dbReference type="EMBL" id="LZEY01000059">
    <property type="protein sequence ID" value="OBU03236.1"/>
    <property type="molecule type" value="Genomic_DNA"/>
</dbReference>
<evidence type="ECO:0000256" key="2">
    <source>
        <dbReference type="ARBA" id="ARBA00005791"/>
    </source>
</evidence>
<dbReference type="NCBIfam" id="NF008198">
    <property type="entry name" value="PRK10954.1"/>
    <property type="match status" value="1"/>
</dbReference>
<dbReference type="PANTHER" id="PTHR35891">
    <property type="entry name" value="THIOL:DISULFIDE INTERCHANGE PROTEIN DSBA"/>
    <property type="match status" value="1"/>
</dbReference>
<evidence type="ECO:0000313" key="12">
    <source>
        <dbReference type="Proteomes" id="UP000092377"/>
    </source>
</evidence>
<evidence type="ECO:0000256" key="4">
    <source>
        <dbReference type="ARBA" id="ARBA00022764"/>
    </source>
</evidence>